<reference evidence="2 3" key="1">
    <citation type="submission" date="2017-10" db="EMBL/GenBank/DDBJ databases">
        <title>Resolving the taxonomy of Roseburia spp., Eubacterium rectale and Agathobacter spp. through phylogenomic analysis.</title>
        <authorList>
            <person name="Sheridan P.O."/>
            <person name="Walker A.W."/>
            <person name="Duncan S.H."/>
            <person name="Scott K.P."/>
            <person name="Toole P.W.O."/>
            <person name="Luis P."/>
            <person name="Flint H.J."/>
        </authorList>
    </citation>
    <scope>NUCLEOTIDE SEQUENCE [LARGE SCALE GENOMIC DNA]</scope>
    <source>
        <strain evidence="2 3">JK623</strain>
    </source>
</reference>
<dbReference type="GO" id="GO:0000902">
    <property type="term" value="P:cell morphogenesis"/>
    <property type="evidence" value="ECO:0007669"/>
    <property type="project" value="InterPro"/>
</dbReference>
<dbReference type="Pfam" id="PF20250">
    <property type="entry name" value="FapA_N"/>
    <property type="match status" value="1"/>
</dbReference>
<reference evidence="2 3" key="2">
    <citation type="submission" date="2017-10" db="EMBL/GenBank/DDBJ databases">
        <authorList>
            <person name="Banno H."/>
            <person name="Chua N.-H."/>
        </authorList>
    </citation>
    <scope>NUCLEOTIDE SEQUENCE [LARGE SCALE GENOMIC DNA]</scope>
    <source>
        <strain evidence="2 3">JK623</strain>
    </source>
</reference>
<organism evidence="2 3">
    <name type="scientific">Agathobacter ruminis</name>
    <dbReference type="NCBI Taxonomy" id="1712665"/>
    <lineage>
        <taxon>Bacteria</taxon>
        <taxon>Bacillati</taxon>
        <taxon>Bacillota</taxon>
        <taxon>Clostridia</taxon>
        <taxon>Lachnospirales</taxon>
        <taxon>Lachnospiraceae</taxon>
        <taxon>Agathobacter</taxon>
    </lineage>
</organism>
<dbReference type="PANTHER" id="PTHR38032">
    <property type="entry name" value="POLYMERASE-RELATED"/>
    <property type="match status" value="1"/>
</dbReference>
<dbReference type="InterPro" id="IPR005646">
    <property type="entry name" value="FapA"/>
</dbReference>
<evidence type="ECO:0000259" key="1">
    <source>
        <dbReference type="Pfam" id="PF20250"/>
    </source>
</evidence>
<dbReference type="Pfam" id="PF03961">
    <property type="entry name" value="FapA"/>
    <property type="match status" value="1"/>
</dbReference>
<proteinExistence type="predicted"/>
<sequence length="462" mass="50799">MAEKTVEELSVRISQDDMKGFVSLRRPADDQKYDFDMIMSKIAAKGLRYGVKEDVVREMIEGEQYNHERLVAVGTPSKDGIDGFFQLNFNLDFNTKPTIRPDGSVDYWSIHVVEIVEEGQVIAIYHEPVAGSNGMGVSGKMLIAKRGRPLPPLAGKGFTRSEDGKLYVADITGKIEKTGNRIQISPVYEVYGNVDLKTGNIDFRGDVLIHGNVLTGAEIRATGTVTIDGIVEAARIEAEKDIVLRGGVLGKGRAFIYSKSNISAKFIEYATVKAEGFLEASSALDCNIEIYDKVLMNSLNSAVVGGHIYAARGAEIYNCGNESEMRTEIQVGMDKVMGAEVVTLQNIVREKQAMIDKLNIGLKQFEEMAIEKGVDISSDERRVGLLRARIATQAELAQAKEKLSYYDTIIESSKGATVCIMNNVHAGVNVTIDNITAIVKDTQHSVQFILREGKVIMIPVEY</sequence>
<dbReference type="RefSeq" id="WP_099386781.1">
    <property type="nucleotide sequence ID" value="NZ_JANSWH010000061.1"/>
</dbReference>
<dbReference type="AlphaFoldDB" id="A0A2G3E0Y0"/>
<dbReference type="InterPro" id="IPR046866">
    <property type="entry name" value="FapA_N"/>
</dbReference>
<accession>A0A2G3E0Y0</accession>
<comment type="caution">
    <text evidence="2">The sequence shown here is derived from an EMBL/GenBank/DDBJ whole genome shotgun (WGS) entry which is preliminary data.</text>
</comment>
<dbReference type="InterPro" id="IPR036145">
    <property type="entry name" value="MinC_C_sf"/>
</dbReference>
<gene>
    <name evidence="2" type="ORF">CSX02_11550</name>
</gene>
<keyword evidence="3" id="KW-1185">Reference proteome</keyword>
<dbReference type="PANTHER" id="PTHR38032:SF1">
    <property type="entry name" value="RNA-BINDING PROTEIN KHPB N-TERMINAL DOMAIN-CONTAINING PROTEIN"/>
    <property type="match status" value="1"/>
</dbReference>
<dbReference type="Proteomes" id="UP000224563">
    <property type="component" value="Unassembled WGS sequence"/>
</dbReference>
<evidence type="ECO:0000313" key="3">
    <source>
        <dbReference type="Proteomes" id="UP000224563"/>
    </source>
</evidence>
<protein>
    <submittedName>
        <fullName evidence="2">Polymerase</fullName>
    </submittedName>
</protein>
<evidence type="ECO:0000313" key="2">
    <source>
        <dbReference type="EMBL" id="PHU36800.1"/>
    </source>
</evidence>
<dbReference type="EMBL" id="PDYG01000123">
    <property type="protein sequence ID" value="PHU36800.1"/>
    <property type="molecule type" value="Genomic_DNA"/>
</dbReference>
<feature type="domain" description="Flagellar Assembly Protein A N-terminal region" evidence="1">
    <location>
        <begin position="10"/>
        <end position="178"/>
    </location>
</feature>
<dbReference type="InterPro" id="IPR046865">
    <property type="entry name" value="FapA_b_solenoid"/>
</dbReference>
<dbReference type="SUPFAM" id="SSF63848">
    <property type="entry name" value="Cell-division inhibitor MinC, C-terminal domain"/>
    <property type="match status" value="1"/>
</dbReference>
<name>A0A2G3E0Y0_9FIRM</name>